<keyword evidence="1" id="KW-0472">Membrane</keyword>
<organism evidence="2 3">
    <name type="scientific">Paenacidovorax monticola</name>
    <dbReference type="NCBI Taxonomy" id="1926868"/>
    <lineage>
        <taxon>Bacteria</taxon>
        <taxon>Pseudomonadati</taxon>
        <taxon>Pseudomonadota</taxon>
        <taxon>Betaproteobacteria</taxon>
        <taxon>Burkholderiales</taxon>
        <taxon>Comamonadaceae</taxon>
        <taxon>Paenacidovorax</taxon>
    </lineage>
</organism>
<keyword evidence="1" id="KW-1133">Transmembrane helix</keyword>
<sequence>MPISWIGALKLVPWADVIEATPALVQTARRVLGKSGPDAQAAAHETLAQRVTALEAQHAELAELVGQLTQHNLSLVAAMDGLQRRMRLLALCAGIAGSACIAGLIALALR</sequence>
<gene>
    <name evidence="2" type="ORF">H9L24_09350</name>
</gene>
<dbReference type="AlphaFoldDB" id="A0A7H0HK64"/>
<dbReference type="KEGG" id="amon:H9L24_09350"/>
<proteinExistence type="predicted"/>
<evidence type="ECO:0000256" key="1">
    <source>
        <dbReference type="SAM" id="Phobius"/>
    </source>
</evidence>
<dbReference type="RefSeq" id="WP_187737910.1">
    <property type="nucleotide sequence ID" value="NZ_CP060790.1"/>
</dbReference>
<reference evidence="2 3" key="1">
    <citation type="submission" date="2020-08" db="EMBL/GenBank/DDBJ databases">
        <title>Genome sequence of Acidovorax monticola KACC 19171T.</title>
        <authorList>
            <person name="Hyun D.-W."/>
            <person name="Bae J.-W."/>
        </authorList>
    </citation>
    <scope>NUCLEOTIDE SEQUENCE [LARGE SCALE GENOMIC DNA]</scope>
    <source>
        <strain evidence="2 3">KACC 19171</strain>
    </source>
</reference>
<evidence type="ECO:0000313" key="3">
    <source>
        <dbReference type="Proteomes" id="UP000516057"/>
    </source>
</evidence>
<accession>A0A7H0HK64</accession>
<dbReference type="EMBL" id="CP060790">
    <property type="protein sequence ID" value="QNP60930.1"/>
    <property type="molecule type" value="Genomic_DNA"/>
</dbReference>
<keyword evidence="1" id="KW-0812">Transmembrane</keyword>
<name>A0A7H0HK64_9BURK</name>
<keyword evidence="3" id="KW-1185">Reference proteome</keyword>
<evidence type="ECO:0000313" key="2">
    <source>
        <dbReference type="EMBL" id="QNP60930.1"/>
    </source>
</evidence>
<protein>
    <submittedName>
        <fullName evidence="2">Uncharacterized protein</fullName>
    </submittedName>
</protein>
<dbReference type="Proteomes" id="UP000516057">
    <property type="component" value="Chromosome"/>
</dbReference>
<feature type="transmembrane region" description="Helical" evidence="1">
    <location>
        <begin position="88"/>
        <end position="109"/>
    </location>
</feature>